<dbReference type="CDD" id="cd12797">
    <property type="entry name" value="M23_peptidase"/>
    <property type="match status" value="1"/>
</dbReference>
<feature type="domain" description="M23ase beta-sheet core" evidence="3">
    <location>
        <begin position="291"/>
        <end position="390"/>
    </location>
</feature>
<evidence type="ECO:0000259" key="4">
    <source>
        <dbReference type="Pfam" id="PF24568"/>
    </source>
</evidence>
<reference evidence="5" key="1">
    <citation type="submission" date="2020-08" db="EMBL/GenBank/DDBJ databases">
        <authorList>
            <person name="Uke A."/>
            <person name="Chhe C."/>
            <person name="Baramee S."/>
            <person name="Kosugi A."/>
        </authorList>
    </citation>
    <scope>NUCLEOTIDE SEQUENCE</scope>
    <source>
        <strain evidence="5">DA-C8</strain>
    </source>
</reference>
<dbReference type="SUPFAM" id="SSF51261">
    <property type="entry name" value="Duplicated hybrid motif"/>
    <property type="match status" value="1"/>
</dbReference>
<feature type="coiled-coil region" evidence="2">
    <location>
        <begin position="190"/>
        <end position="259"/>
    </location>
</feature>
<dbReference type="InterPro" id="IPR016047">
    <property type="entry name" value="M23ase_b-sheet_dom"/>
</dbReference>
<sequence>MLKKRTFIPMILIAVLVGLTFTSTPGYALSEYEKVQQELKRVQQEAARKAREQREAERMLSKLQQEKNQTLRDLNRINADLEQNSLEMMELESQILDTENALMDANEQLAAVNKRIEERDELIRDRLRLMYKKGEVKYLEVLMNSASFSDFLDRMHYLNIIVKQDQKILEEQKADKIVKEEKQQEIATHLAMLEGMYAELEKKRIELEELRRQREVQIASIQSQEEHYEHISEEAERLVMELAAKEAELNKKAQALRAKAGKLAYPLPKKYRVSSNFGPRVDPITGKKGAHHSGIDIAAPGGTDILAAGDGVVLAAQWVNGYGNYVIIDHGDNEKGQSVWTLYAHMSKISTKKGAKVKAGEKIGEVGSTGRSTGNHLHFEVRINQVAVDPAPYIN</sequence>
<organism evidence="5 6">
    <name type="scientific">Insulibacter thermoxylanivorax</name>
    <dbReference type="NCBI Taxonomy" id="2749268"/>
    <lineage>
        <taxon>Bacteria</taxon>
        <taxon>Bacillati</taxon>
        <taxon>Bacillota</taxon>
        <taxon>Bacilli</taxon>
        <taxon>Bacillales</taxon>
        <taxon>Paenibacillaceae</taxon>
        <taxon>Insulibacter</taxon>
    </lineage>
</organism>
<name>A0A916QE72_9BACL</name>
<dbReference type="InterPro" id="IPR057309">
    <property type="entry name" value="PcsB_CC"/>
</dbReference>
<dbReference type="Proteomes" id="UP000654993">
    <property type="component" value="Unassembled WGS sequence"/>
</dbReference>
<reference evidence="5" key="2">
    <citation type="journal article" date="2021" name="Data Brief">
        <title>Draft genome sequence data of the facultative, thermophilic, xylanolytic bacterium Paenibacillus sp. strain DA-C8.</title>
        <authorList>
            <person name="Chhe C."/>
            <person name="Uke A."/>
            <person name="Baramee S."/>
            <person name="Ungkulpasvich U."/>
            <person name="Tachaapaikoon C."/>
            <person name="Pason P."/>
            <person name="Waeonukul R."/>
            <person name="Ratanakhanokchai K."/>
            <person name="Kosugi A."/>
        </authorList>
    </citation>
    <scope>NUCLEOTIDE SEQUENCE</scope>
    <source>
        <strain evidence="5">DA-C8</strain>
    </source>
</reference>
<dbReference type="PANTHER" id="PTHR21666">
    <property type="entry name" value="PEPTIDASE-RELATED"/>
    <property type="match status" value="1"/>
</dbReference>
<evidence type="ECO:0000259" key="3">
    <source>
        <dbReference type="Pfam" id="PF01551"/>
    </source>
</evidence>
<keyword evidence="1" id="KW-0732">Signal</keyword>
<evidence type="ECO:0000256" key="1">
    <source>
        <dbReference type="ARBA" id="ARBA00022729"/>
    </source>
</evidence>
<feature type="domain" description="Peptidoglycan hydrolase PcsB coiled-coil" evidence="4">
    <location>
        <begin position="111"/>
        <end position="182"/>
    </location>
</feature>
<evidence type="ECO:0000313" key="5">
    <source>
        <dbReference type="EMBL" id="GFR39130.1"/>
    </source>
</evidence>
<dbReference type="Gene3D" id="6.10.250.3150">
    <property type="match status" value="1"/>
</dbReference>
<dbReference type="Gene3D" id="2.70.70.10">
    <property type="entry name" value="Glucose Permease (Domain IIA)"/>
    <property type="match status" value="1"/>
</dbReference>
<keyword evidence="2" id="KW-0175">Coiled coil</keyword>
<dbReference type="InterPro" id="IPR050570">
    <property type="entry name" value="Cell_wall_metabolism_enzyme"/>
</dbReference>
<dbReference type="GO" id="GO:0004222">
    <property type="term" value="F:metalloendopeptidase activity"/>
    <property type="evidence" value="ECO:0007669"/>
    <property type="project" value="TreeGrafter"/>
</dbReference>
<protein>
    <submittedName>
        <fullName evidence="5">Metalloendopeptidase</fullName>
    </submittedName>
</protein>
<accession>A0A916QE72</accession>
<evidence type="ECO:0000256" key="2">
    <source>
        <dbReference type="SAM" id="Coils"/>
    </source>
</evidence>
<dbReference type="EMBL" id="BMAQ01000035">
    <property type="protein sequence ID" value="GFR39130.1"/>
    <property type="molecule type" value="Genomic_DNA"/>
</dbReference>
<dbReference type="Pfam" id="PF24568">
    <property type="entry name" value="CC_PcsB"/>
    <property type="match status" value="1"/>
</dbReference>
<dbReference type="RefSeq" id="WP_200967344.1">
    <property type="nucleotide sequence ID" value="NZ_BMAQ01000035.1"/>
</dbReference>
<keyword evidence="6" id="KW-1185">Reference proteome</keyword>
<dbReference type="AlphaFoldDB" id="A0A916QE72"/>
<dbReference type="Pfam" id="PF01551">
    <property type="entry name" value="Peptidase_M23"/>
    <property type="match status" value="1"/>
</dbReference>
<gene>
    <name evidence="5" type="ORF">PRECH8_24260</name>
</gene>
<dbReference type="InterPro" id="IPR011055">
    <property type="entry name" value="Dup_hybrid_motif"/>
</dbReference>
<dbReference type="PANTHER" id="PTHR21666:SF270">
    <property type="entry name" value="MUREIN HYDROLASE ACTIVATOR ENVC"/>
    <property type="match status" value="1"/>
</dbReference>
<evidence type="ECO:0000313" key="6">
    <source>
        <dbReference type="Proteomes" id="UP000654993"/>
    </source>
</evidence>
<comment type="caution">
    <text evidence="5">The sequence shown here is derived from an EMBL/GenBank/DDBJ whole genome shotgun (WGS) entry which is preliminary data.</text>
</comment>
<feature type="coiled-coil region" evidence="2">
    <location>
        <begin position="29"/>
        <end position="122"/>
    </location>
</feature>
<proteinExistence type="predicted"/>